<feature type="domain" description="RNA polymerase sigma factor 54 core-binding" evidence="12">
    <location>
        <begin position="131"/>
        <end position="322"/>
    </location>
</feature>
<dbReference type="GO" id="GO:0003677">
    <property type="term" value="F:DNA binding"/>
    <property type="evidence" value="ECO:0007669"/>
    <property type="project" value="UniProtKB-KW"/>
</dbReference>
<protein>
    <recommendedName>
        <fullName evidence="9">RNA polymerase sigma-54 factor</fullName>
    </recommendedName>
</protein>
<dbReference type="InterPro" id="IPR000394">
    <property type="entry name" value="RNA_pol_sigma_54"/>
</dbReference>
<comment type="caution">
    <text evidence="13">The sequence shown here is derived from an EMBL/GenBank/DDBJ whole genome shotgun (WGS) entry which is preliminary data.</text>
</comment>
<dbReference type="AlphaFoldDB" id="A0A4Y9RWZ6"/>
<evidence type="ECO:0000256" key="10">
    <source>
        <dbReference type="SAM" id="MobiDB-lite"/>
    </source>
</evidence>
<dbReference type="Pfam" id="PF04963">
    <property type="entry name" value="Sigma54_CBD"/>
    <property type="match status" value="1"/>
</dbReference>
<dbReference type="GO" id="GO:0001216">
    <property type="term" value="F:DNA-binding transcription activator activity"/>
    <property type="evidence" value="ECO:0007669"/>
    <property type="project" value="InterPro"/>
</dbReference>
<evidence type="ECO:0000256" key="6">
    <source>
        <dbReference type="ARBA" id="ARBA00023082"/>
    </source>
</evidence>
<dbReference type="PROSITE" id="PS00718">
    <property type="entry name" value="SIGMA54_2"/>
    <property type="match status" value="1"/>
</dbReference>
<reference evidence="13 14" key="1">
    <citation type="submission" date="2019-03" db="EMBL/GenBank/DDBJ databases">
        <title>Draft Genome Sequence of Duganella callidus sp. nov., a Novel Duganella Species Isolated from Cultivated Soil.</title>
        <authorList>
            <person name="Raths R."/>
            <person name="Peta V."/>
            <person name="Bucking H."/>
        </authorList>
    </citation>
    <scope>NUCLEOTIDE SEQUENCE [LARGE SCALE GENOMIC DNA]</scope>
    <source>
        <strain evidence="13 14">DN04</strain>
    </source>
</reference>
<evidence type="ECO:0000313" key="13">
    <source>
        <dbReference type="EMBL" id="TFW13797.1"/>
    </source>
</evidence>
<evidence type="ECO:0000256" key="5">
    <source>
        <dbReference type="ARBA" id="ARBA00023015"/>
    </source>
</evidence>
<evidence type="ECO:0000256" key="8">
    <source>
        <dbReference type="ARBA" id="ARBA00023163"/>
    </source>
</evidence>
<dbReference type="EMBL" id="SPVG01000268">
    <property type="protein sequence ID" value="TFW13797.1"/>
    <property type="molecule type" value="Genomic_DNA"/>
</dbReference>
<dbReference type="Gene3D" id="1.10.10.1330">
    <property type="entry name" value="RNA polymerase sigma-54 factor, core-binding domain"/>
    <property type="match status" value="1"/>
</dbReference>
<evidence type="ECO:0000256" key="9">
    <source>
        <dbReference type="PIRNR" id="PIRNR000774"/>
    </source>
</evidence>
<dbReference type="PRINTS" id="PR00045">
    <property type="entry name" value="SIGMA54FCT"/>
</dbReference>
<feature type="compositionally biased region" description="Basic and acidic residues" evidence="10">
    <location>
        <begin position="114"/>
        <end position="128"/>
    </location>
</feature>
<dbReference type="PROSITE" id="PS50044">
    <property type="entry name" value="SIGMA54_3"/>
    <property type="match status" value="1"/>
</dbReference>
<proteinExistence type="inferred from homology"/>
<dbReference type="InterPro" id="IPR007046">
    <property type="entry name" value="RNA_pol_sigma_54_core-bd"/>
</dbReference>
<dbReference type="GO" id="GO:0016779">
    <property type="term" value="F:nucleotidyltransferase activity"/>
    <property type="evidence" value="ECO:0007669"/>
    <property type="project" value="UniProtKB-KW"/>
</dbReference>
<keyword evidence="6 9" id="KW-0731">Sigma factor</keyword>
<evidence type="ECO:0000256" key="3">
    <source>
        <dbReference type="ARBA" id="ARBA00022679"/>
    </source>
</evidence>
<evidence type="ECO:0000256" key="1">
    <source>
        <dbReference type="ARBA" id="ARBA00008798"/>
    </source>
</evidence>
<comment type="function">
    <text evidence="9">Sigma factors are initiation factors that promote the attachment of RNA polymerase to specific initiation sites and are then released.</text>
</comment>
<evidence type="ECO:0000259" key="11">
    <source>
        <dbReference type="Pfam" id="PF04552"/>
    </source>
</evidence>
<dbReference type="InterPro" id="IPR007634">
    <property type="entry name" value="RNA_pol_sigma_54_DNA-bd"/>
</dbReference>
<evidence type="ECO:0000256" key="2">
    <source>
        <dbReference type="ARBA" id="ARBA00022478"/>
    </source>
</evidence>
<feature type="domain" description="RNA polymerase sigma factor 54 DNA-binding" evidence="11">
    <location>
        <begin position="336"/>
        <end position="490"/>
    </location>
</feature>
<dbReference type="PANTHER" id="PTHR32248:SF4">
    <property type="entry name" value="RNA POLYMERASE SIGMA-54 FACTOR"/>
    <property type="match status" value="1"/>
</dbReference>
<dbReference type="GO" id="GO:0000428">
    <property type="term" value="C:DNA-directed RNA polymerase complex"/>
    <property type="evidence" value="ECO:0007669"/>
    <property type="project" value="UniProtKB-KW"/>
</dbReference>
<keyword evidence="14" id="KW-1185">Reference proteome</keyword>
<dbReference type="Gene3D" id="1.10.10.60">
    <property type="entry name" value="Homeodomain-like"/>
    <property type="match status" value="1"/>
</dbReference>
<dbReference type="PIRSF" id="PIRSF000774">
    <property type="entry name" value="RpoN"/>
    <property type="match status" value="1"/>
</dbReference>
<evidence type="ECO:0000313" key="14">
    <source>
        <dbReference type="Proteomes" id="UP000297729"/>
    </source>
</evidence>
<dbReference type="RefSeq" id="WP_135204909.1">
    <property type="nucleotide sequence ID" value="NZ_SPVG01000268.1"/>
</dbReference>
<evidence type="ECO:0000259" key="12">
    <source>
        <dbReference type="Pfam" id="PF04963"/>
    </source>
</evidence>
<dbReference type="Pfam" id="PF04552">
    <property type="entry name" value="Sigma54_DBD"/>
    <property type="match status" value="1"/>
</dbReference>
<keyword evidence="2 9" id="KW-0240">DNA-directed RNA polymerase</keyword>
<keyword evidence="5 9" id="KW-0805">Transcription regulation</keyword>
<accession>A0A4Y9RWZ6</accession>
<evidence type="ECO:0000256" key="7">
    <source>
        <dbReference type="ARBA" id="ARBA00023125"/>
    </source>
</evidence>
<dbReference type="GO" id="GO:0016987">
    <property type="term" value="F:sigma factor activity"/>
    <property type="evidence" value="ECO:0007669"/>
    <property type="project" value="UniProtKB-KW"/>
</dbReference>
<dbReference type="OrthoDB" id="9814402at2"/>
<organism evidence="13 14">
    <name type="scientific">Duganella callida</name>
    <dbReference type="NCBI Taxonomy" id="2561932"/>
    <lineage>
        <taxon>Bacteria</taxon>
        <taxon>Pseudomonadati</taxon>
        <taxon>Pseudomonadota</taxon>
        <taxon>Betaproteobacteria</taxon>
        <taxon>Burkholderiales</taxon>
        <taxon>Oxalobacteraceae</taxon>
        <taxon>Telluria group</taxon>
        <taxon>Duganella</taxon>
    </lineage>
</organism>
<evidence type="ECO:0000256" key="4">
    <source>
        <dbReference type="ARBA" id="ARBA00022695"/>
    </source>
</evidence>
<dbReference type="NCBIfam" id="NF004595">
    <property type="entry name" value="PRK05932.1-2"/>
    <property type="match status" value="1"/>
</dbReference>
<feature type="region of interest" description="Disordered" evidence="10">
    <location>
        <begin position="69"/>
        <end position="128"/>
    </location>
</feature>
<dbReference type="GO" id="GO:0006352">
    <property type="term" value="P:DNA-templated transcription initiation"/>
    <property type="evidence" value="ECO:0007669"/>
    <property type="project" value="InterPro"/>
</dbReference>
<keyword evidence="7 9" id="KW-0238">DNA-binding</keyword>
<sequence>MKQSLQLRTSQHLALTPQLQQSIRLLQLSTLELHQELEQLLIDNPLLERLDDPLDHSLRLLADGAISQQTPAADAAPAEGPATPEAPAAEADNYEAPGADTDSTTPEADMDWGDSGRSKNTDDEEARPQLEAHQCTLRDHLMEQMRVTVLATRDRALVELIIDALDENGYLEESLEDIHARLPAELEVEIEELRTALSLLQSFDPMGVGARNAAECLALQIRRLPGVPMVTRRMALAIVENHLAWFAQRDFNKLKKALVCDDEDLREAQAVIRQCNPHPGAAFASDVSDYVVPDVIVKKSRNGWQVSLNNDVMPRLRVNQMYANLLKQGKGETAMGAQLQEAKWLIKNMRQRFDTILRVAEAIVERQKNFFSHGAVAMRPLVLREIADTLGLHESTISRVTTQKYMLTPHGMFELKYFFGSHVATEAGGEASSTAIRALIVQLTGAEDPKNPLSDSKIADMLGEQGMVIARRTVAKYREALKIPPVSLRKSL</sequence>
<feature type="compositionally biased region" description="Low complexity" evidence="10">
    <location>
        <begin position="70"/>
        <end position="91"/>
    </location>
</feature>
<gene>
    <name evidence="13" type="ORF">E4L98_28460</name>
</gene>
<dbReference type="PANTHER" id="PTHR32248">
    <property type="entry name" value="RNA POLYMERASE SIGMA-54 FACTOR"/>
    <property type="match status" value="1"/>
</dbReference>
<dbReference type="Pfam" id="PF00309">
    <property type="entry name" value="Sigma54_AID"/>
    <property type="match status" value="1"/>
</dbReference>
<dbReference type="NCBIfam" id="NF009118">
    <property type="entry name" value="PRK12469.1"/>
    <property type="match status" value="1"/>
</dbReference>
<dbReference type="NCBIfam" id="NF004598">
    <property type="entry name" value="PRK05932.1-5"/>
    <property type="match status" value="1"/>
</dbReference>
<dbReference type="InterPro" id="IPR038709">
    <property type="entry name" value="RpoN_core-bd_sf"/>
</dbReference>
<dbReference type="Proteomes" id="UP000297729">
    <property type="component" value="Unassembled WGS sequence"/>
</dbReference>
<comment type="similarity">
    <text evidence="1 9">Belongs to the sigma-54 factor family.</text>
</comment>
<dbReference type="NCBIfam" id="TIGR02395">
    <property type="entry name" value="rpoN_sigma"/>
    <property type="match status" value="1"/>
</dbReference>
<name>A0A4Y9RWZ6_9BURK</name>
<keyword evidence="3 9" id="KW-0808">Transferase</keyword>
<keyword evidence="8 9" id="KW-0804">Transcription</keyword>
<keyword evidence="4 9" id="KW-0548">Nucleotidyltransferase</keyword>
<dbReference type="PROSITE" id="PS00717">
    <property type="entry name" value="SIGMA54_1"/>
    <property type="match status" value="1"/>
</dbReference>